<comment type="caution">
    <text evidence="1">The sequence shown here is derived from an EMBL/GenBank/DDBJ whole genome shotgun (WGS) entry which is preliminary data.</text>
</comment>
<sequence length="139" mass="15347">MRILTVQDAGEVSKVLNHPDIYEAITGDNGDAPPPMDEHHVYLGAYVDGEIVGLAIFHPYRDGVEGHFQVLPEHRKAHAEAFAKAILNMVDVPIYGLVPTLYPNVIAFNKKMGARVVGTLANHYTKHGVAYDVIITRFN</sequence>
<dbReference type="InterPro" id="IPR016181">
    <property type="entry name" value="Acyl_CoA_acyltransferase"/>
</dbReference>
<keyword evidence="2" id="KW-1185">Reference proteome</keyword>
<reference evidence="1 2" key="1">
    <citation type="submission" date="2021-10" db="EMBL/GenBank/DDBJ databases">
        <title>Draft genome of Aestuariibacter halophilus JC2043.</title>
        <authorList>
            <person name="Emsley S.A."/>
            <person name="Pfannmuller K.M."/>
            <person name="Ushijima B."/>
            <person name="Saw J.H."/>
            <person name="Videau P."/>
        </authorList>
    </citation>
    <scope>NUCLEOTIDE SEQUENCE [LARGE SCALE GENOMIC DNA]</scope>
    <source>
        <strain evidence="1 2">JC2043</strain>
    </source>
</reference>
<evidence type="ECO:0008006" key="3">
    <source>
        <dbReference type="Google" id="ProtNLM"/>
    </source>
</evidence>
<dbReference type="SUPFAM" id="SSF55729">
    <property type="entry name" value="Acyl-CoA N-acyltransferases (Nat)"/>
    <property type="match status" value="1"/>
</dbReference>
<dbReference type="Proteomes" id="UP001520878">
    <property type="component" value="Unassembled WGS sequence"/>
</dbReference>
<dbReference type="EMBL" id="JAJEWP010000001">
    <property type="protein sequence ID" value="MCC2615931.1"/>
    <property type="molecule type" value="Genomic_DNA"/>
</dbReference>
<evidence type="ECO:0000313" key="2">
    <source>
        <dbReference type="Proteomes" id="UP001520878"/>
    </source>
</evidence>
<dbReference type="CDD" id="cd04301">
    <property type="entry name" value="NAT_SF"/>
    <property type="match status" value="1"/>
</dbReference>
<accession>A0ABS8G9N6</accession>
<dbReference type="Gene3D" id="3.40.630.30">
    <property type="match status" value="1"/>
</dbReference>
<dbReference type="RefSeq" id="WP_229158358.1">
    <property type="nucleotide sequence ID" value="NZ_JAJEWP010000001.1"/>
</dbReference>
<proteinExistence type="predicted"/>
<protein>
    <recommendedName>
        <fullName evidence="3">N-acetyltransferase domain-containing protein</fullName>
    </recommendedName>
</protein>
<gene>
    <name evidence="1" type="ORF">LJ739_06730</name>
</gene>
<organism evidence="1 2">
    <name type="scientific">Fluctibacter halophilus</name>
    <dbReference type="NCBI Taxonomy" id="226011"/>
    <lineage>
        <taxon>Bacteria</taxon>
        <taxon>Pseudomonadati</taxon>
        <taxon>Pseudomonadota</taxon>
        <taxon>Gammaproteobacteria</taxon>
        <taxon>Alteromonadales</taxon>
        <taxon>Alteromonadaceae</taxon>
        <taxon>Fluctibacter</taxon>
    </lineage>
</organism>
<name>A0ABS8G9N6_9ALTE</name>
<evidence type="ECO:0000313" key="1">
    <source>
        <dbReference type="EMBL" id="MCC2615931.1"/>
    </source>
</evidence>